<dbReference type="EMBL" id="BLLK01000029">
    <property type="protein sequence ID" value="GFH48994.1"/>
    <property type="molecule type" value="Genomic_DNA"/>
</dbReference>
<dbReference type="AlphaFoldDB" id="A0AAD3H3X5"/>
<reference evidence="1 2" key="1">
    <citation type="journal article" date="2021" name="Sci. Rep.">
        <title>The genome of the diatom Chaetoceros tenuissimus carries an ancient integrated fragment of an extant virus.</title>
        <authorList>
            <person name="Hongo Y."/>
            <person name="Kimura K."/>
            <person name="Takaki Y."/>
            <person name="Yoshida Y."/>
            <person name="Baba S."/>
            <person name="Kobayashi G."/>
            <person name="Nagasaki K."/>
            <person name="Hano T."/>
            <person name="Tomaru Y."/>
        </authorList>
    </citation>
    <scope>NUCLEOTIDE SEQUENCE [LARGE SCALE GENOMIC DNA]</scope>
    <source>
        <strain evidence="1 2">NIES-3715</strain>
    </source>
</reference>
<protein>
    <submittedName>
        <fullName evidence="1">Gag-pol polyprotein</fullName>
    </submittedName>
</protein>
<comment type="caution">
    <text evidence="1">The sequence shown here is derived from an EMBL/GenBank/DDBJ whole genome shotgun (WGS) entry which is preliminary data.</text>
</comment>
<organism evidence="1 2">
    <name type="scientific">Chaetoceros tenuissimus</name>
    <dbReference type="NCBI Taxonomy" id="426638"/>
    <lineage>
        <taxon>Eukaryota</taxon>
        <taxon>Sar</taxon>
        <taxon>Stramenopiles</taxon>
        <taxon>Ochrophyta</taxon>
        <taxon>Bacillariophyta</taxon>
        <taxon>Coscinodiscophyceae</taxon>
        <taxon>Chaetocerotophycidae</taxon>
        <taxon>Chaetocerotales</taxon>
        <taxon>Chaetocerotaceae</taxon>
        <taxon>Chaetoceros</taxon>
    </lineage>
</organism>
<sequence length="149" mass="17330">MDWRHSLEILATPSLPTKEKCFIKCGPEFGDRHGCITLIVKALYGLRTSAEHFHSLLADFLRGLGFTPSKFDRDVWLCRRIGGKKSDLDVQNDGYDYICTHVNNFKIVAQKPEHLLKKIQEYFLVKEHGPLKYYLGNDFSYCARRSHFF</sequence>
<accession>A0AAD3H3X5</accession>
<name>A0AAD3H3X5_9STRA</name>
<gene>
    <name evidence="1" type="ORF">CTEN210_05470</name>
</gene>
<evidence type="ECO:0000313" key="2">
    <source>
        <dbReference type="Proteomes" id="UP001054902"/>
    </source>
</evidence>
<keyword evidence="2" id="KW-1185">Reference proteome</keyword>
<evidence type="ECO:0000313" key="1">
    <source>
        <dbReference type="EMBL" id="GFH48994.1"/>
    </source>
</evidence>
<proteinExistence type="predicted"/>
<dbReference type="Proteomes" id="UP001054902">
    <property type="component" value="Unassembled WGS sequence"/>
</dbReference>